<dbReference type="AlphaFoldDB" id="A0A0F9HQG8"/>
<feature type="non-terminal residue" evidence="2">
    <location>
        <position position="33"/>
    </location>
</feature>
<name>A0A0F9HQG8_9ZZZZ</name>
<dbReference type="InterPro" id="IPR011006">
    <property type="entry name" value="CheY-like_superfamily"/>
</dbReference>
<comment type="caution">
    <text evidence="2">The sequence shown here is derived from an EMBL/GenBank/DDBJ whole genome shotgun (WGS) entry which is preliminary data.</text>
</comment>
<sequence>MKGRVLVVDDEKLMRVSLEKQLKKEGFFVRCMK</sequence>
<dbReference type="SUPFAM" id="SSF52172">
    <property type="entry name" value="CheY-like"/>
    <property type="match status" value="1"/>
</dbReference>
<accession>A0A0F9HQG8</accession>
<protein>
    <recommendedName>
        <fullName evidence="1">Response regulatory domain-containing protein</fullName>
    </recommendedName>
</protein>
<reference evidence="2" key="1">
    <citation type="journal article" date="2015" name="Nature">
        <title>Complex archaea that bridge the gap between prokaryotes and eukaryotes.</title>
        <authorList>
            <person name="Spang A."/>
            <person name="Saw J.H."/>
            <person name="Jorgensen S.L."/>
            <person name="Zaremba-Niedzwiedzka K."/>
            <person name="Martijn J."/>
            <person name="Lind A.E."/>
            <person name="van Eijk R."/>
            <person name="Schleper C."/>
            <person name="Guy L."/>
            <person name="Ettema T.J."/>
        </authorList>
    </citation>
    <scope>NUCLEOTIDE SEQUENCE</scope>
</reference>
<organism evidence="2">
    <name type="scientific">marine sediment metagenome</name>
    <dbReference type="NCBI Taxonomy" id="412755"/>
    <lineage>
        <taxon>unclassified sequences</taxon>
        <taxon>metagenomes</taxon>
        <taxon>ecological metagenomes</taxon>
    </lineage>
</organism>
<feature type="domain" description="Response regulatory" evidence="1">
    <location>
        <begin position="4"/>
        <end position="33"/>
    </location>
</feature>
<dbReference type="InterPro" id="IPR001789">
    <property type="entry name" value="Sig_transdc_resp-reg_receiver"/>
</dbReference>
<dbReference type="GO" id="GO:0000160">
    <property type="term" value="P:phosphorelay signal transduction system"/>
    <property type="evidence" value="ECO:0007669"/>
    <property type="project" value="InterPro"/>
</dbReference>
<evidence type="ECO:0000259" key="1">
    <source>
        <dbReference type="PROSITE" id="PS50110"/>
    </source>
</evidence>
<evidence type="ECO:0000313" key="2">
    <source>
        <dbReference type="EMBL" id="KKM05472.1"/>
    </source>
</evidence>
<dbReference type="EMBL" id="LAZR01016213">
    <property type="protein sequence ID" value="KKM05472.1"/>
    <property type="molecule type" value="Genomic_DNA"/>
</dbReference>
<proteinExistence type="predicted"/>
<dbReference type="Gene3D" id="3.40.50.2300">
    <property type="match status" value="1"/>
</dbReference>
<dbReference type="PROSITE" id="PS50110">
    <property type="entry name" value="RESPONSE_REGULATORY"/>
    <property type="match status" value="1"/>
</dbReference>
<gene>
    <name evidence="2" type="ORF">LCGC14_1753800</name>
</gene>